<feature type="transmembrane region" description="Helical" evidence="8">
    <location>
        <begin position="21"/>
        <end position="41"/>
    </location>
</feature>
<keyword evidence="5 8" id="KW-0812">Transmembrane</keyword>
<feature type="transmembrane region" description="Helical" evidence="8">
    <location>
        <begin position="264"/>
        <end position="281"/>
    </location>
</feature>
<keyword evidence="10" id="KW-1185">Reference proteome</keyword>
<keyword evidence="3" id="KW-0813">Transport</keyword>
<comment type="similarity">
    <text evidence="2">Belongs to the autoinducer-2 exporter (AI-2E) (TC 2.A.86) family.</text>
</comment>
<comment type="caution">
    <text evidence="9">The sequence shown here is derived from an EMBL/GenBank/DDBJ whole genome shotgun (WGS) entry which is preliminary data.</text>
</comment>
<evidence type="ECO:0000313" key="9">
    <source>
        <dbReference type="EMBL" id="RST96863.1"/>
    </source>
</evidence>
<dbReference type="Pfam" id="PF01594">
    <property type="entry name" value="AI-2E_transport"/>
    <property type="match status" value="1"/>
</dbReference>
<dbReference type="InterPro" id="IPR002549">
    <property type="entry name" value="AI-2E-like"/>
</dbReference>
<evidence type="ECO:0000256" key="4">
    <source>
        <dbReference type="ARBA" id="ARBA00022475"/>
    </source>
</evidence>
<feature type="transmembrane region" description="Helical" evidence="8">
    <location>
        <begin position="288"/>
        <end position="309"/>
    </location>
</feature>
<evidence type="ECO:0000313" key="10">
    <source>
        <dbReference type="Proteomes" id="UP000287239"/>
    </source>
</evidence>
<reference evidence="9 10" key="1">
    <citation type="submission" date="2017-05" db="EMBL/GenBank/DDBJ databases">
        <title>Vagococcus spp. assemblies.</title>
        <authorList>
            <person name="Gulvik C.A."/>
        </authorList>
    </citation>
    <scope>NUCLEOTIDE SEQUENCE [LARGE SCALE GENOMIC DNA]</scope>
    <source>
        <strain evidence="9 10">NCFB 2777</strain>
    </source>
</reference>
<comment type="subcellular location">
    <subcellularLocation>
        <location evidence="1">Cell membrane</location>
        <topology evidence="1">Multi-pass membrane protein</topology>
    </subcellularLocation>
</comment>
<feature type="transmembrane region" description="Helical" evidence="8">
    <location>
        <begin position="175"/>
        <end position="200"/>
    </location>
</feature>
<evidence type="ECO:0000256" key="5">
    <source>
        <dbReference type="ARBA" id="ARBA00022692"/>
    </source>
</evidence>
<dbReference type="PANTHER" id="PTHR21716:SF53">
    <property type="entry name" value="PERMEASE PERM-RELATED"/>
    <property type="match status" value="1"/>
</dbReference>
<dbReference type="Proteomes" id="UP000287239">
    <property type="component" value="Unassembled WGS sequence"/>
</dbReference>
<feature type="transmembrane region" description="Helical" evidence="8">
    <location>
        <begin position="329"/>
        <end position="354"/>
    </location>
</feature>
<keyword evidence="7 8" id="KW-0472">Membrane</keyword>
<protein>
    <submittedName>
        <fullName evidence="9">AI-2E family transporter</fullName>
    </submittedName>
</protein>
<evidence type="ECO:0000256" key="2">
    <source>
        <dbReference type="ARBA" id="ARBA00009773"/>
    </source>
</evidence>
<dbReference type="PANTHER" id="PTHR21716">
    <property type="entry name" value="TRANSMEMBRANE PROTEIN"/>
    <property type="match status" value="1"/>
</dbReference>
<feature type="transmembrane region" description="Helical" evidence="8">
    <location>
        <begin position="86"/>
        <end position="108"/>
    </location>
</feature>
<dbReference type="EMBL" id="NGJU01000005">
    <property type="protein sequence ID" value="RST96863.1"/>
    <property type="molecule type" value="Genomic_DNA"/>
</dbReference>
<accession>A0A429ZT09</accession>
<dbReference type="GeneID" id="98567646"/>
<dbReference type="RefSeq" id="WP_126778822.1">
    <property type="nucleotide sequence ID" value="NZ_NGJU01000005.1"/>
</dbReference>
<name>A0A429ZT09_9ENTE</name>
<evidence type="ECO:0000256" key="8">
    <source>
        <dbReference type="SAM" id="Phobius"/>
    </source>
</evidence>
<proteinExistence type="inferred from homology"/>
<keyword evidence="4" id="KW-1003">Cell membrane</keyword>
<feature type="transmembrane region" description="Helical" evidence="8">
    <location>
        <begin position="53"/>
        <end position="74"/>
    </location>
</feature>
<evidence type="ECO:0000256" key="1">
    <source>
        <dbReference type="ARBA" id="ARBA00004651"/>
    </source>
</evidence>
<evidence type="ECO:0000256" key="3">
    <source>
        <dbReference type="ARBA" id="ARBA00022448"/>
    </source>
</evidence>
<gene>
    <name evidence="9" type="ORF">CBF35_04630</name>
</gene>
<sequence>MEKKRAEESKFSWFWKWFLNNQVVTALLVLLLCLLIILLFTKVSYLFTPIWQFFGIVGFPIVFAGILFYFLNPLVNLIEKKGVKRVWSIAIVFVGIIALMTWGIVIVVPKIQDQTLSFINNWPDYWATIQTKTTELLSHPLLDQYSEQLEKFSDSVFDSITTVVKGFSKNTFQGIGSFIGTVANVFVTVITTPFILFYMLKDGKEMTTYFLKFLPTKARKPTRKVLEDINKQVSQYIRGQVTVAFAVAVMFVIGFSLIGLDYSITLGILAGFLNLIPYLGSALATIPALLLGLVSGPAMFVKVLIVFGIEQVVEGRFVSPLVLGSQLKMHPVTIIFVLLTAGKLFGVVGVIIGIPGYAALKVLVTHLFEWYKDVSNLYEETEIDLKESE</sequence>
<dbReference type="AlphaFoldDB" id="A0A429ZT09"/>
<dbReference type="OrthoDB" id="9793390at2"/>
<dbReference type="GO" id="GO:0055085">
    <property type="term" value="P:transmembrane transport"/>
    <property type="evidence" value="ECO:0007669"/>
    <property type="project" value="TreeGrafter"/>
</dbReference>
<organism evidence="9 10">
    <name type="scientific">Vagococcus salmoninarum</name>
    <dbReference type="NCBI Taxonomy" id="2739"/>
    <lineage>
        <taxon>Bacteria</taxon>
        <taxon>Bacillati</taxon>
        <taxon>Bacillota</taxon>
        <taxon>Bacilli</taxon>
        <taxon>Lactobacillales</taxon>
        <taxon>Enterococcaceae</taxon>
        <taxon>Vagococcus</taxon>
    </lineage>
</organism>
<feature type="transmembrane region" description="Helical" evidence="8">
    <location>
        <begin position="241"/>
        <end position="258"/>
    </location>
</feature>
<evidence type="ECO:0000256" key="6">
    <source>
        <dbReference type="ARBA" id="ARBA00022989"/>
    </source>
</evidence>
<keyword evidence="6 8" id="KW-1133">Transmembrane helix</keyword>
<dbReference type="GO" id="GO:0005886">
    <property type="term" value="C:plasma membrane"/>
    <property type="evidence" value="ECO:0007669"/>
    <property type="project" value="UniProtKB-SubCell"/>
</dbReference>
<evidence type="ECO:0000256" key="7">
    <source>
        <dbReference type="ARBA" id="ARBA00023136"/>
    </source>
</evidence>